<organism evidence="10 11">
    <name type="scientific">Halobacillus shinanisalinarum</name>
    <dbReference type="NCBI Taxonomy" id="2932258"/>
    <lineage>
        <taxon>Bacteria</taxon>
        <taxon>Bacillati</taxon>
        <taxon>Bacillota</taxon>
        <taxon>Bacilli</taxon>
        <taxon>Bacillales</taxon>
        <taxon>Bacillaceae</taxon>
        <taxon>Halobacillus</taxon>
    </lineage>
</organism>
<sequence length="214" mass="23313">MMKKLIAGIFAFVLTIGGFSTLNVAYAADTKNCSDFDTQQEAQSFWDENGYTNDNDPHQLEGNDDDGLVCESLPDGTDSPADTEDTPENEESAEEAAPVSDKDCKHFATQQEAQNFWEKNGYSKDNDPHRLDRDKDGIPCEEDGSDVSEQSGEQGTSEEGTTQQDDTTAGTDSSDQEQGGELPNTSTSYATYTLFGLALVVLGGSLFAIRKRYQ</sequence>
<reference evidence="10 11" key="1">
    <citation type="submission" date="2022-04" db="EMBL/GenBank/DDBJ databases">
        <title>Halobacillus sp. isolated from saltern.</title>
        <authorList>
            <person name="Won M."/>
            <person name="Lee C.-M."/>
            <person name="Woen H.-Y."/>
            <person name="Kwon S.-W."/>
        </authorList>
    </citation>
    <scope>NUCLEOTIDE SEQUENCE [LARGE SCALE GENOMIC DNA]</scope>
    <source>
        <strain evidence="10 11">SSTM10-2</strain>
    </source>
</reference>
<evidence type="ECO:0000256" key="1">
    <source>
        <dbReference type="ARBA" id="ARBA00004168"/>
    </source>
</evidence>
<evidence type="ECO:0000256" key="8">
    <source>
        <dbReference type="SAM" id="SignalP"/>
    </source>
</evidence>
<dbReference type="Pfam" id="PF00746">
    <property type="entry name" value="Gram_pos_anchor"/>
    <property type="match status" value="1"/>
</dbReference>
<feature type="region of interest" description="Disordered" evidence="6">
    <location>
        <begin position="115"/>
        <end position="187"/>
    </location>
</feature>
<name>A0ABY4H399_9BACI</name>
<feature type="compositionally biased region" description="Acidic residues" evidence="6">
    <location>
        <begin position="81"/>
        <end position="94"/>
    </location>
</feature>
<evidence type="ECO:0000313" key="10">
    <source>
        <dbReference type="EMBL" id="UOQ94671.1"/>
    </source>
</evidence>
<dbReference type="InterPro" id="IPR019931">
    <property type="entry name" value="LPXTG_anchor"/>
</dbReference>
<keyword evidence="7" id="KW-0812">Transmembrane</keyword>
<evidence type="ECO:0000256" key="7">
    <source>
        <dbReference type="SAM" id="Phobius"/>
    </source>
</evidence>
<accession>A0ABY4H399</accession>
<dbReference type="Proteomes" id="UP000831880">
    <property type="component" value="Chromosome"/>
</dbReference>
<feature type="compositionally biased region" description="Basic and acidic residues" evidence="6">
    <location>
        <begin position="121"/>
        <end position="138"/>
    </location>
</feature>
<evidence type="ECO:0000256" key="2">
    <source>
        <dbReference type="ARBA" id="ARBA00022512"/>
    </source>
</evidence>
<keyword evidence="3" id="KW-0964">Secreted</keyword>
<feature type="domain" description="Excalibur calcium-binding" evidence="9">
    <location>
        <begin position="29"/>
        <end position="71"/>
    </location>
</feature>
<protein>
    <submittedName>
        <fullName evidence="10">Excalibur calcium-binding domain-containing protein</fullName>
    </submittedName>
</protein>
<keyword evidence="4 8" id="KW-0732">Signal</keyword>
<evidence type="ECO:0000256" key="3">
    <source>
        <dbReference type="ARBA" id="ARBA00022525"/>
    </source>
</evidence>
<dbReference type="SMART" id="SM00894">
    <property type="entry name" value="Excalibur"/>
    <property type="match status" value="2"/>
</dbReference>
<feature type="domain" description="Excalibur calcium-binding" evidence="9">
    <location>
        <begin position="100"/>
        <end position="141"/>
    </location>
</feature>
<dbReference type="RefSeq" id="WP_244754514.1">
    <property type="nucleotide sequence ID" value="NZ_CP095074.1"/>
</dbReference>
<feature type="compositionally biased region" description="Low complexity" evidence="6">
    <location>
        <begin position="148"/>
        <end position="173"/>
    </location>
</feature>
<dbReference type="NCBIfam" id="TIGR01167">
    <property type="entry name" value="LPXTG_anchor"/>
    <property type="match status" value="1"/>
</dbReference>
<feature type="region of interest" description="Disordered" evidence="6">
    <location>
        <begin position="47"/>
        <end position="103"/>
    </location>
</feature>
<keyword evidence="11" id="KW-1185">Reference proteome</keyword>
<comment type="subcellular location">
    <subcellularLocation>
        <location evidence="1">Secreted</location>
        <location evidence="1">Cell wall</location>
        <topology evidence="1">Peptidoglycan-anchor</topology>
    </subcellularLocation>
</comment>
<evidence type="ECO:0000256" key="5">
    <source>
        <dbReference type="ARBA" id="ARBA00023088"/>
    </source>
</evidence>
<keyword evidence="5" id="KW-0572">Peptidoglycan-anchor</keyword>
<evidence type="ECO:0000256" key="6">
    <source>
        <dbReference type="SAM" id="MobiDB-lite"/>
    </source>
</evidence>
<proteinExistence type="predicted"/>
<gene>
    <name evidence="10" type="ORF">MUO14_06910</name>
</gene>
<feature type="chain" id="PRO_5046879430" evidence="8">
    <location>
        <begin position="28"/>
        <end position="214"/>
    </location>
</feature>
<feature type="transmembrane region" description="Helical" evidence="7">
    <location>
        <begin position="189"/>
        <end position="209"/>
    </location>
</feature>
<evidence type="ECO:0000313" key="11">
    <source>
        <dbReference type="Proteomes" id="UP000831880"/>
    </source>
</evidence>
<evidence type="ECO:0000256" key="4">
    <source>
        <dbReference type="ARBA" id="ARBA00022729"/>
    </source>
</evidence>
<keyword evidence="2" id="KW-0134">Cell wall</keyword>
<feature type="signal peptide" evidence="8">
    <location>
        <begin position="1"/>
        <end position="27"/>
    </location>
</feature>
<dbReference type="Pfam" id="PF05901">
    <property type="entry name" value="Excalibur"/>
    <property type="match status" value="1"/>
</dbReference>
<dbReference type="InterPro" id="IPR008613">
    <property type="entry name" value="Excalibur_Ca-bd_domain"/>
</dbReference>
<evidence type="ECO:0000259" key="9">
    <source>
        <dbReference type="SMART" id="SM00894"/>
    </source>
</evidence>
<keyword evidence="7" id="KW-0472">Membrane</keyword>
<keyword evidence="7" id="KW-1133">Transmembrane helix</keyword>
<dbReference type="EMBL" id="CP095074">
    <property type="protein sequence ID" value="UOQ94671.1"/>
    <property type="molecule type" value="Genomic_DNA"/>
</dbReference>